<dbReference type="SUPFAM" id="SSF48317">
    <property type="entry name" value="Acid phosphatase/Vanadium-dependent haloperoxidase"/>
    <property type="match status" value="1"/>
</dbReference>
<keyword evidence="10" id="KW-1185">Reference proteome</keyword>
<feature type="transmembrane region" description="Helical" evidence="7">
    <location>
        <begin position="164"/>
        <end position="183"/>
    </location>
</feature>
<dbReference type="InterPro" id="IPR000326">
    <property type="entry name" value="PAP2/HPO"/>
</dbReference>
<dbReference type="PANTHER" id="PTHR14969">
    <property type="entry name" value="SPHINGOSINE-1-PHOSPHATE PHOSPHOHYDROLASE"/>
    <property type="match status" value="1"/>
</dbReference>
<dbReference type="AlphaFoldDB" id="A0A239GZ52"/>
<evidence type="ECO:0000313" key="10">
    <source>
        <dbReference type="Proteomes" id="UP000198420"/>
    </source>
</evidence>
<dbReference type="PANTHER" id="PTHR14969:SF62">
    <property type="entry name" value="DECAPRENYLPHOSPHORYL-5-PHOSPHORIBOSE PHOSPHATASE RV3807C-RELATED"/>
    <property type="match status" value="1"/>
</dbReference>
<name>A0A239GZ52_9ACTN</name>
<dbReference type="OrthoDB" id="5243958at2"/>
<dbReference type="InterPro" id="IPR036938">
    <property type="entry name" value="PAP2/HPO_sf"/>
</dbReference>
<evidence type="ECO:0000256" key="7">
    <source>
        <dbReference type="SAM" id="Phobius"/>
    </source>
</evidence>
<evidence type="ECO:0000256" key="4">
    <source>
        <dbReference type="ARBA" id="ARBA00022801"/>
    </source>
</evidence>
<reference evidence="10" key="1">
    <citation type="submission" date="2017-06" db="EMBL/GenBank/DDBJ databases">
        <authorList>
            <person name="Varghese N."/>
            <person name="Submissions S."/>
        </authorList>
    </citation>
    <scope>NUCLEOTIDE SEQUENCE [LARGE SCALE GENOMIC DNA]</scope>
    <source>
        <strain evidence="10">DSM 44485</strain>
    </source>
</reference>
<keyword evidence="6 7" id="KW-0472">Membrane</keyword>
<dbReference type="GO" id="GO:0005886">
    <property type="term" value="C:plasma membrane"/>
    <property type="evidence" value="ECO:0007669"/>
    <property type="project" value="UniProtKB-SubCell"/>
</dbReference>
<sequence>MSAAASLLGPASFDTGLYTEVTRLARRSPDLLDDTIALYSAGGLVLFAIAMVAAWWLARRADGATMARALTAPLVVVVLYGVNTMVKGTVHEARPCQAIPGSFTLESCPPTGDWSFPSNHAAIAFAAATALWAVNRRLGAAVMVAAVLMAASRVWVGVHYPHDVAVGAVIGTVLAAPLTLAAGRTAPLVERARTGRLRPLLSARPAAG</sequence>
<dbReference type="Pfam" id="PF01569">
    <property type="entry name" value="PAP2"/>
    <property type="match status" value="1"/>
</dbReference>
<feature type="transmembrane region" description="Helical" evidence="7">
    <location>
        <begin position="140"/>
        <end position="158"/>
    </location>
</feature>
<evidence type="ECO:0000256" key="6">
    <source>
        <dbReference type="ARBA" id="ARBA00023136"/>
    </source>
</evidence>
<dbReference type="GO" id="GO:0016787">
    <property type="term" value="F:hydrolase activity"/>
    <property type="evidence" value="ECO:0007669"/>
    <property type="project" value="UniProtKB-KW"/>
</dbReference>
<evidence type="ECO:0000256" key="1">
    <source>
        <dbReference type="ARBA" id="ARBA00004651"/>
    </source>
</evidence>
<dbReference type="Gene3D" id="1.20.144.10">
    <property type="entry name" value="Phosphatidic acid phosphatase type 2/haloperoxidase"/>
    <property type="match status" value="1"/>
</dbReference>
<evidence type="ECO:0000256" key="5">
    <source>
        <dbReference type="ARBA" id="ARBA00022989"/>
    </source>
</evidence>
<comment type="subcellular location">
    <subcellularLocation>
        <location evidence="1">Cell membrane</location>
        <topology evidence="1">Multi-pass membrane protein</topology>
    </subcellularLocation>
</comment>
<evidence type="ECO:0000313" key="9">
    <source>
        <dbReference type="EMBL" id="SNS74489.1"/>
    </source>
</evidence>
<gene>
    <name evidence="9" type="ORF">SAMN06265355_12732</name>
</gene>
<evidence type="ECO:0000256" key="3">
    <source>
        <dbReference type="ARBA" id="ARBA00022692"/>
    </source>
</evidence>
<dbReference type="SMART" id="SM00014">
    <property type="entry name" value="acidPPc"/>
    <property type="match status" value="1"/>
</dbReference>
<feature type="domain" description="Phosphatidic acid phosphatase type 2/haloperoxidase" evidence="8">
    <location>
        <begin position="74"/>
        <end position="179"/>
    </location>
</feature>
<dbReference type="EMBL" id="FZNP01000027">
    <property type="protein sequence ID" value="SNS74489.1"/>
    <property type="molecule type" value="Genomic_DNA"/>
</dbReference>
<keyword evidence="5 7" id="KW-1133">Transmembrane helix</keyword>
<keyword evidence="3 7" id="KW-0812">Transmembrane</keyword>
<organism evidence="9 10">
    <name type="scientific">Actinomadura mexicana</name>
    <dbReference type="NCBI Taxonomy" id="134959"/>
    <lineage>
        <taxon>Bacteria</taxon>
        <taxon>Bacillati</taxon>
        <taxon>Actinomycetota</taxon>
        <taxon>Actinomycetes</taxon>
        <taxon>Streptosporangiales</taxon>
        <taxon>Thermomonosporaceae</taxon>
        <taxon>Actinomadura</taxon>
    </lineage>
</organism>
<feature type="transmembrane region" description="Helical" evidence="7">
    <location>
        <begin position="37"/>
        <end position="58"/>
    </location>
</feature>
<keyword evidence="2" id="KW-1003">Cell membrane</keyword>
<evidence type="ECO:0000259" key="8">
    <source>
        <dbReference type="SMART" id="SM00014"/>
    </source>
</evidence>
<proteinExistence type="predicted"/>
<accession>A0A239GZ52</accession>
<keyword evidence="4" id="KW-0378">Hydrolase</keyword>
<dbReference type="Proteomes" id="UP000198420">
    <property type="component" value="Unassembled WGS sequence"/>
</dbReference>
<dbReference type="RefSeq" id="WP_089316792.1">
    <property type="nucleotide sequence ID" value="NZ_FZNP01000027.1"/>
</dbReference>
<evidence type="ECO:0000256" key="2">
    <source>
        <dbReference type="ARBA" id="ARBA00022475"/>
    </source>
</evidence>
<protein>
    <submittedName>
        <fullName evidence="9">Undecaprenyl-diphosphatase</fullName>
    </submittedName>
</protein>